<dbReference type="EMBL" id="MNAD01000105">
    <property type="protein sequence ID" value="OJT15857.1"/>
    <property type="molecule type" value="Genomic_DNA"/>
</dbReference>
<accession>A0A1M2W7L5</accession>
<evidence type="ECO:0000313" key="1">
    <source>
        <dbReference type="EMBL" id="OJT15857.1"/>
    </source>
</evidence>
<gene>
    <name evidence="1" type="ORF">TRAPUB_1509</name>
</gene>
<keyword evidence="2" id="KW-1185">Reference proteome</keyword>
<comment type="caution">
    <text evidence="1">The sequence shown here is derived from an EMBL/GenBank/DDBJ whole genome shotgun (WGS) entry which is preliminary data.</text>
</comment>
<dbReference type="AlphaFoldDB" id="A0A1M2W7L5"/>
<dbReference type="OrthoDB" id="2751476at2759"/>
<name>A0A1M2W7L5_TRAPU</name>
<dbReference type="Proteomes" id="UP000184267">
    <property type="component" value="Unassembled WGS sequence"/>
</dbReference>
<sequence>MTERQRIALTNVAAYNQIDIPFLYMKDQNGQHVTKAEAYILIQMILDGVRPVPEYLDSLGRNADTYATPPHPQFWLNCDAAPTVMQMAWLNQLIDDIGIPEAVKLKALEGLTRGQASLLIGRLREQKGHIRPTEEKRMVFEHAVQTVKAELPTPKEEELDLQPVDSKGNV</sequence>
<dbReference type="OMA" id="YNQIDIP"/>
<evidence type="ECO:0000313" key="2">
    <source>
        <dbReference type="Proteomes" id="UP000184267"/>
    </source>
</evidence>
<reference evidence="1 2" key="1">
    <citation type="submission" date="2016-10" db="EMBL/GenBank/DDBJ databases">
        <title>Genome sequence of the basidiomycete white-rot fungus Trametes pubescens.</title>
        <authorList>
            <person name="Makela M.R."/>
            <person name="Granchi Z."/>
            <person name="Peng M."/>
            <person name="De Vries R.P."/>
            <person name="Grigoriev I."/>
            <person name="Riley R."/>
            <person name="Hilden K."/>
        </authorList>
    </citation>
    <scope>NUCLEOTIDE SEQUENCE [LARGE SCALE GENOMIC DNA]</scope>
    <source>
        <strain evidence="1 2">FBCC735</strain>
    </source>
</reference>
<proteinExistence type="predicted"/>
<organism evidence="1 2">
    <name type="scientific">Trametes pubescens</name>
    <name type="common">White-rot fungus</name>
    <dbReference type="NCBI Taxonomy" id="154538"/>
    <lineage>
        <taxon>Eukaryota</taxon>
        <taxon>Fungi</taxon>
        <taxon>Dikarya</taxon>
        <taxon>Basidiomycota</taxon>
        <taxon>Agaricomycotina</taxon>
        <taxon>Agaricomycetes</taxon>
        <taxon>Polyporales</taxon>
        <taxon>Polyporaceae</taxon>
        <taxon>Trametes</taxon>
    </lineage>
</organism>
<protein>
    <submittedName>
        <fullName evidence="1">Uncharacterized protein</fullName>
    </submittedName>
</protein>